<dbReference type="InterPro" id="IPR011761">
    <property type="entry name" value="ATP-grasp"/>
</dbReference>
<dbReference type="PROSITE" id="PS50975">
    <property type="entry name" value="ATP_GRASP"/>
    <property type="match status" value="1"/>
</dbReference>
<dbReference type="GO" id="GO:0005524">
    <property type="term" value="F:ATP binding"/>
    <property type="evidence" value="ECO:0007669"/>
    <property type="project" value="InterPro"/>
</dbReference>
<dbReference type="Gene3D" id="3.30.470.20">
    <property type="entry name" value="ATP-grasp fold, B domain"/>
    <property type="match status" value="1"/>
</dbReference>
<protein>
    <submittedName>
        <fullName evidence="2">Unannotated protein</fullName>
    </submittedName>
</protein>
<dbReference type="InterPro" id="IPR004218">
    <property type="entry name" value="GSHS_ATP-bd"/>
</dbReference>
<dbReference type="GO" id="GO:0004363">
    <property type="term" value="F:glutathione synthase activity"/>
    <property type="evidence" value="ECO:0007669"/>
    <property type="project" value="InterPro"/>
</dbReference>
<gene>
    <name evidence="2" type="ORF">UFOPK3564_02484</name>
</gene>
<accession>A0A6J7IRU3</accession>
<name>A0A6J7IRU3_9ZZZZ</name>
<dbReference type="InterPro" id="IPR053191">
    <property type="entry name" value="DcsG_Biosynth_Enzyme"/>
</dbReference>
<dbReference type="PANTHER" id="PTHR39217:SF1">
    <property type="entry name" value="GLUTATHIONE SYNTHETASE"/>
    <property type="match status" value="1"/>
</dbReference>
<sequence length="295" mass="31503">MLRADDGDEGDLEIALITGSATAMPVPDPESHLLVAALAERGVRASLVPWDDRRDWSGVPLVLCRTPWDYVGRAEEFLAWARSTGEATRLLNPAGLIGWNLHKRYLAELAERGVPVVPTTVLRRSASASSRAAALAVDGDAVIKPAISGGAMGTVRVPARTDEARDHLTGLLRDGDALVQPYLPEVEGGEVSLVLFAGGFSHAVRKQPAAGDFRVQEEHGGVVLPHEPTAAELAVARRVLEALPWPSTYARIDLVTTADGPLLMEAELIEPELFLRAVPEAAGRFADVLVADLRG</sequence>
<dbReference type="EMBL" id="CAFBMK010000177">
    <property type="protein sequence ID" value="CAB4932984.1"/>
    <property type="molecule type" value="Genomic_DNA"/>
</dbReference>
<dbReference type="AlphaFoldDB" id="A0A6J7IRU3"/>
<feature type="domain" description="ATP-grasp" evidence="1">
    <location>
        <begin position="106"/>
        <end position="295"/>
    </location>
</feature>
<reference evidence="2" key="1">
    <citation type="submission" date="2020-05" db="EMBL/GenBank/DDBJ databases">
        <authorList>
            <person name="Chiriac C."/>
            <person name="Salcher M."/>
            <person name="Ghai R."/>
            <person name="Kavagutti S V."/>
        </authorList>
    </citation>
    <scope>NUCLEOTIDE SEQUENCE</scope>
</reference>
<evidence type="ECO:0000259" key="1">
    <source>
        <dbReference type="PROSITE" id="PS50975"/>
    </source>
</evidence>
<evidence type="ECO:0000313" key="2">
    <source>
        <dbReference type="EMBL" id="CAB4932984.1"/>
    </source>
</evidence>
<proteinExistence type="predicted"/>
<dbReference type="SUPFAM" id="SSF56059">
    <property type="entry name" value="Glutathione synthetase ATP-binding domain-like"/>
    <property type="match status" value="1"/>
</dbReference>
<dbReference type="GO" id="GO:0046872">
    <property type="term" value="F:metal ion binding"/>
    <property type="evidence" value="ECO:0007669"/>
    <property type="project" value="InterPro"/>
</dbReference>
<organism evidence="2">
    <name type="scientific">freshwater metagenome</name>
    <dbReference type="NCBI Taxonomy" id="449393"/>
    <lineage>
        <taxon>unclassified sequences</taxon>
        <taxon>metagenomes</taxon>
        <taxon>ecological metagenomes</taxon>
    </lineage>
</organism>
<dbReference type="PANTHER" id="PTHR39217">
    <property type="match status" value="1"/>
</dbReference>
<dbReference type="Pfam" id="PF02955">
    <property type="entry name" value="GSH-S_ATP"/>
    <property type="match status" value="1"/>
</dbReference>